<feature type="chain" id="PRO_5041684581" description="Calcium-binding protein" evidence="1">
    <location>
        <begin position="27"/>
        <end position="107"/>
    </location>
</feature>
<dbReference type="AlphaFoldDB" id="A0AA96WAS7"/>
<dbReference type="EMBL" id="CP053586">
    <property type="protein sequence ID" value="WNZ21728.1"/>
    <property type="molecule type" value="Genomic_DNA"/>
</dbReference>
<protein>
    <recommendedName>
        <fullName evidence="3">Calcium-binding protein</fullName>
    </recommendedName>
</protein>
<evidence type="ECO:0000313" key="2">
    <source>
        <dbReference type="EMBL" id="WNZ21728.1"/>
    </source>
</evidence>
<organism evidence="2">
    <name type="scientific">Leptolyngbya sp. NK1-12</name>
    <dbReference type="NCBI Taxonomy" id="2547451"/>
    <lineage>
        <taxon>Bacteria</taxon>
        <taxon>Bacillati</taxon>
        <taxon>Cyanobacteriota</taxon>
        <taxon>Cyanophyceae</taxon>
        <taxon>Leptolyngbyales</taxon>
        <taxon>Leptolyngbyaceae</taxon>
        <taxon>Leptolyngbya group</taxon>
        <taxon>Leptolyngbya</taxon>
    </lineage>
</organism>
<evidence type="ECO:0000256" key="1">
    <source>
        <dbReference type="SAM" id="SignalP"/>
    </source>
</evidence>
<gene>
    <name evidence="2" type="ORF">HJG54_01825</name>
</gene>
<evidence type="ECO:0008006" key="3">
    <source>
        <dbReference type="Google" id="ProtNLM"/>
    </source>
</evidence>
<name>A0AA96WAS7_9CYAN</name>
<proteinExistence type="predicted"/>
<keyword evidence="1" id="KW-0732">Signal</keyword>
<reference evidence="2" key="1">
    <citation type="submission" date="2020-05" db="EMBL/GenBank/DDBJ databases">
        <authorList>
            <person name="Zhu T."/>
            <person name="Keshari N."/>
            <person name="Lu X."/>
        </authorList>
    </citation>
    <scope>NUCLEOTIDE SEQUENCE</scope>
    <source>
        <strain evidence="2">NK1-12</strain>
    </source>
</reference>
<dbReference type="RefSeq" id="WP_316433029.1">
    <property type="nucleotide sequence ID" value="NZ_CP053586.1"/>
</dbReference>
<feature type="signal peptide" evidence="1">
    <location>
        <begin position="1"/>
        <end position="26"/>
    </location>
</feature>
<sequence>MKQTALNLLGCSSFSALVLLGQTAQADVMPTQDGMSASPLYAGYITALQPAVLESSLPQTGCSCQDALLDANSDQVGDLAIDQLGCDCAGCRNIVMQMAQAEPQPNP</sequence>
<accession>A0AA96WAS7</accession>